<sequence length="151" mass="17280">MSRDHEWERERQFPSPGNTHTRDGSHGRFLLFLISRMCCNRTTHAANEMWTHGQDGRDTNADFFLSIACRQKRIVQHHIWRGGASPTGEVGRWCRNSPERHGRTARAACWGWQRSLTENGAARRRAGESRAQPMPSHDMLRTTKMKRGGGG</sequence>
<evidence type="ECO:0000313" key="3">
    <source>
        <dbReference type="Proteomes" id="UP000007305"/>
    </source>
</evidence>
<dbReference type="AlphaFoldDB" id="A0A804PT12"/>
<dbReference type="EnsemblPlants" id="Zm00001eb267810_T001">
    <property type="protein sequence ID" value="Zm00001eb267810_P001"/>
    <property type="gene ID" value="Zm00001eb267810"/>
</dbReference>
<feature type="compositionally biased region" description="Basic and acidic residues" evidence="1">
    <location>
        <begin position="1"/>
        <end position="12"/>
    </location>
</feature>
<protein>
    <submittedName>
        <fullName evidence="2">Uncharacterized protein</fullName>
    </submittedName>
</protein>
<dbReference type="InParanoid" id="A0A804PT12"/>
<evidence type="ECO:0000256" key="1">
    <source>
        <dbReference type="SAM" id="MobiDB-lite"/>
    </source>
</evidence>
<keyword evidence="3" id="KW-1185">Reference proteome</keyword>
<reference evidence="2" key="3">
    <citation type="submission" date="2021-05" db="UniProtKB">
        <authorList>
            <consortium name="EnsemblPlants"/>
        </authorList>
    </citation>
    <scope>IDENTIFICATION</scope>
    <source>
        <strain evidence="2">cv. B73</strain>
    </source>
</reference>
<organism evidence="2 3">
    <name type="scientific">Zea mays</name>
    <name type="common">Maize</name>
    <dbReference type="NCBI Taxonomy" id="4577"/>
    <lineage>
        <taxon>Eukaryota</taxon>
        <taxon>Viridiplantae</taxon>
        <taxon>Streptophyta</taxon>
        <taxon>Embryophyta</taxon>
        <taxon>Tracheophyta</taxon>
        <taxon>Spermatophyta</taxon>
        <taxon>Magnoliopsida</taxon>
        <taxon>Liliopsida</taxon>
        <taxon>Poales</taxon>
        <taxon>Poaceae</taxon>
        <taxon>PACMAD clade</taxon>
        <taxon>Panicoideae</taxon>
        <taxon>Andropogonodae</taxon>
        <taxon>Andropogoneae</taxon>
        <taxon>Tripsacinae</taxon>
        <taxon>Zea</taxon>
    </lineage>
</organism>
<name>A0A804PT12_MAIZE</name>
<reference evidence="3" key="1">
    <citation type="journal article" date="2009" name="Science">
        <title>The B73 maize genome: complexity, diversity, and dynamics.</title>
        <authorList>
            <person name="Schnable P.S."/>
            <person name="Ware D."/>
            <person name="Fulton R.S."/>
            <person name="Stein J.C."/>
            <person name="Wei F."/>
            <person name="Pasternak S."/>
            <person name="Liang C."/>
            <person name="Zhang J."/>
            <person name="Fulton L."/>
            <person name="Graves T.A."/>
            <person name="Minx P."/>
            <person name="Reily A.D."/>
            <person name="Courtney L."/>
            <person name="Kruchowski S.S."/>
            <person name="Tomlinson C."/>
            <person name="Strong C."/>
            <person name="Delehaunty K."/>
            <person name="Fronick C."/>
            <person name="Courtney B."/>
            <person name="Rock S.M."/>
            <person name="Belter E."/>
            <person name="Du F."/>
            <person name="Kim K."/>
            <person name="Abbott R.M."/>
            <person name="Cotton M."/>
            <person name="Levy A."/>
            <person name="Marchetto P."/>
            <person name="Ochoa K."/>
            <person name="Jackson S.M."/>
            <person name="Gillam B."/>
            <person name="Chen W."/>
            <person name="Yan L."/>
            <person name="Higginbotham J."/>
            <person name="Cardenas M."/>
            <person name="Waligorski J."/>
            <person name="Applebaum E."/>
            <person name="Phelps L."/>
            <person name="Falcone J."/>
            <person name="Kanchi K."/>
            <person name="Thane T."/>
            <person name="Scimone A."/>
            <person name="Thane N."/>
            <person name="Henke J."/>
            <person name="Wang T."/>
            <person name="Ruppert J."/>
            <person name="Shah N."/>
            <person name="Rotter K."/>
            <person name="Hodges J."/>
            <person name="Ingenthron E."/>
            <person name="Cordes M."/>
            <person name="Kohlberg S."/>
            <person name="Sgro J."/>
            <person name="Delgado B."/>
            <person name="Mead K."/>
            <person name="Chinwalla A."/>
            <person name="Leonard S."/>
            <person name="Crouse K."/>
            <person name="Collura K."/>
            <person name="Kudrna D."/>
            <person name="Currie J."/>
            <person name="He R."/>
            <person name="Angelova A."/>
            <person name="Rajasekar S."/>
            <person name="Mueller T."/>
            <person name="Lomeli R."/>
            <person name="Scara G."/>
            <person name="Ko A."/>
            <person name="Delaney K."/>
            <person name="Wissotski M."/>
            <person name="Lopez G."/>
            <person name="Campos D."/>
            <person name="Braidotti M."/>
            <person name="Ashley E."/>
            <person name="Golser W."/>
            <person name="Kim H."/>
            <person name="Lee S."/>
            <person name="Lin J."/>
            <person name="Dujmic Z."/>
            <person name="Kim W."/>
            <person name="Talag J."/>
            <person name="Zuccolo A."/>
            <person name="Fan C."/>
            <person name="Sebastian A."/>
            <person name="Kramer M."/>
            <person name="Spiegel L."/>
            <person name="Nascimento L."/>
            <person name="Zutavern T."/>
            <person name="Miller B."/>
            <person name="Ambroise C."/>
            <person name="Muller S."/>
            <person name="Spooner W."/>
            <person name="Narechania A."/>
            <person name="Ren L."/>
            <person name="Wei S."/>
            <person name="Kumari S."/>
            <person name="Faga B."/>
            <person name="Levy M.J."/>
            <person name="McMahan L."/>
            <person name="Van Buren P."/>
            <person name="Vaughn M.W."/>
            <person name="Ying K."/>
            <person name="Yeh C.-T."/>
            <person name="Emrich S.J."/>
            <person name="Jia Y."/>
            <person name="Kalyanaraman A."/>
            <person name="Hsia A.-P."/>
            <person name="Barbazuk W.B."/>
            <person name="Baucom R.S."/>
            <person name="Brutnell T.P."/>
            <person name="Carpita N.C."/>
            <person name="Chaparro C."/>
            <person name="Chia J.-M."/>
            <person name="Deragon J.-M."/>
            <person name="Estill J.C."/>
            <person name="Fu Y."/>
            <person name="Jeddeloh J.A."/>
            <person name="Han Y."/>
            <person name="Lee H."/>
            <person name="Li P."/>
            <person name="Lisch D.R."/>
            <person name="Liu S."/>
            <person name="Liu Z."/>
            <person name="Nagel D.H."/>
            <person name="McCann M.C."/>
            <person name="SanMiguel P."/>
            <person name="Myers A.M."/>
            <person name="Nettleton D."/>
            <person name="Nguyen J."/>
            <person name="Penning B.W."/>
            <person name="Ponnala L."/>
            <person name="Schneider K.L."/>
            <person name="Schwartz D.C."/>
            <person name="Sharma A."/>
            <person name="Soderlund C."/>
            <person name="Springer N.M."/>
            <person name="Sun Q."/>
            <person name="Wang H."/>
            <person name="Waterman M."/>
            <person name="Westerman R."/>
            <person name="Wolfgruber T.K."/>
            <person name="Yang L."/>
            <person name="Yu Y."/>
            <person name="Zhang L."/>
            <person name="Zhou S."/>
            <person name="Zhu Q."/>
            <person name="Bennetzen J.L."/>
            <person name="Dawe R.K."/>
            <person name="Jiang J."/>
            <person name="Jiang N."/>
            <person name="Presting G.G."/>
            <person name="Wessler S.R."/>
            <person name="Aluru S."/>
            <person name="Martienssen R.A."/>
            <person name="Clifton S.W."/>
            <person name="McCombie W.R."/>
            <person name="Wing R.A."/>
            <person name="Wilson R.K."/>
        </authorList>
    </citation>
    <scope>NUCLEOTIDE SEQUENCE [LARGE SCALE GENOMIC DNA]</scope>
    <source>
        <strain evidence="3">cv. B73</strain>
    </source>
</reference>
<evidence type="ECO:0000313" key="2">
    <source>
        <dbReference type="EnsemblPlants" id="Zm00001eb267810_P001"/>
    </source>
</evidence>
<dbReference type="Gramene" id="Zm00001eb267810_T001">
    <property type="protein sequence ID" value="Zm00001eb267810_P001"/>
    <property type="gene ID" value="Zm00001eb267810"/>
</dbReference>
<dbReference type="Proteomes" id="UP000007305">
    <property type="component" value="Chromosome 6"/>
</dbReference>
<proteinExistence type="predicted"/>
<feature type="region of interest" description="Disordered" evidence="1">
    <location>
        <begin position="1"/>
        <end position="22"/>
    </location>
</feature>
<feature type="region of interest" description="Disordered" evidence="1">
    <location>
        <begin position="120"/>
        <end position="151"/>
    </location>
</feature>
<accession>A0A804PT12</accession>
<reference evidence="2" key="2">
    <citation type="submission" date="2019-07" db="EMBL/GenBank/DDBJ databases">
        <authorList>
            <person name="Seetharam A."/>
            <person name="Woodhouse M."/>
            <person name="Cannon E."/>
        </authorList>
    </citation>
    <scope>NUCLEOTIDE SEQUENCE [LARGE SCALE GENOMIC DNA]</scope>
    <source>
        <strain evidence="2">cv. B73</strain>
    </source>
</reference>